<proteinExistence type="predicted"/>
<evidence type="ECO:0000313" key="9">
    <source>
        <dbReference type="Proteomes" id="UP000002432"/>
    </source>
</evidence>
<keyword evidence="3" id="KW-0560">Oxidoreductase</keyword>
<keyword evidence="1" id="KW-0285">Flavoprotein</keyword>
<dbReference type="eggNOG" id="COG0492">
    <property type="taxonomic scope" value="Bacteria"/>
</dbReference>
<accession>Q1IUG9</accession>
<dbReference type="EMBL" id="CP000360">
    <property type="protein sequence ID" value="ABF39481.1"/>
    <property type="molecule type" value="Genomic_DNA"/>
</dbReference>
<dbReference type="HOGENOM" id="CLU_635990_0_0_0"/>
<dbReference type="InterPro" id="IPR017896">
    <property type="entry name" value="4Fe4S_Fe-S-bd"/>
</dbReference>
<dbReference type="PRINTS" id="PR00469">
    <property type="entry name" value="PNDRDTASEII"/>
</dbReference>
<dbReference type="PANTHER" id="PTHR48105">
    <property type="entry name" value="THIOREDOXIN REDUCTASE 1-RELATED-RELATED"/>
    <property type="match status" value="1"/>
</dbReference>
<dbReference type="eggNOG" id="COG1145">
    <property type="taxonomic scope" value="Bacteria"/>
</dbReference>
<evidence type="ECO:0000256" key="2">
    <source>
        <dbReference type="ARBA" id="ARBA00022723"/>
    </source>
</evidence>
<evidence type="ECO:0000259" key="7">
    <source>
        <dbReference type="PROSITE" id="PS51379"/>
    </source>
</evidence>
<name>Q1IUG9_KORVE</name>
<organism evidence="8 9">
    <name type="scientific">Koribacter versatilis (strain Ellin345)</name>
    <dbReference type="NCBI Taxonomy" id="204669"/>
    <lineage>
        <taxon>Bacteria</taxon>
        <taxon>Pseudomonadati</taxon>
        <taxon>Acidobacteriota</taxon>
        <taxon>Terriglobia</taxon>
        <taxon>Terriglobales</taxon>
        <taxon>Candidatus Korobacteraceae</taxon>
        <taxon>Candidatus Korobacter</taxon>
    </lineage>
</organism>
<dbReference type="Gene3D" id="3.50.50.60">
    <property type="entry name" value="FAD/NAD(P)-binding domain"/>
    <property type="match status" value="2"/>
</dbReference>
<dbReference type="STRING" id="204669.Acid345_0476"/>
<dbReference type="Pfam" id="PF13738">
    <property type="entry name" value="Pyr_redox_3"/>
    <property type="match status" value="1"/>
</dbReference>
<dbReference type="GO" id="GO:0051536">
    <property type="term" value="F:iron-sulfur cluster binding"/>
    <property type="evidence" value="ECO:0007669"/>
    <property type="project" value="UniProtKB-KW"/>
</dbReference>
<feature type="domain" description="4Fe-4S ferredoxin-type" evidence="7">
    <location>
        <begin position="60"/>
        <end position="90"/>
    </location>
</feature>
<feature type="transmembrane region" description="Helical" evidence="6">
    <location>
        <begin position="6"/>
        <end position="29"/>
    </location>
</feature>
<sequence>MVYLLMPGWVGSETVVPALLGLLLTLFFMRRYLKKLRVIEESARHAAEQGAMFSEGPQAQHPLIDESRCIGCGTCSTACPEGDVLGIIGGKAAIVKPYKCIGHGFCAEACPVGAITMTTASPRVNSQLPRLTPEYETNLPNLFIIGELGGLALIKNAVTQGRQVIDVVFERLQQRDLSRHPDAYDVVIVGAGPAGISASLRAIEQNLNYLTLEEGEIGGTVARYPRQKLVMTSPVDFPIYGRFNRVELSKEELVAFWSKVMHRADFKARTGEKVLGISLQEDGRYCVTSSKSSYKARSVILALGKSGTPTKLEVPGENLPKVMYRLIEVDHYRDSDILVVGGGDSAVEAAMGLAAKGNRVTISYRKTNFNRIKERNAQRIAEFLANGKLNALCNSRVLEIRHSSVLLEQEGTISEIPNHYVWIFAGGTPPYDFLKEIGVSIGTPEAVQPLSALTP</sequence>
<keyword evidence="2" id="KW-0479">Metal-binding</keyword>
<reference evidence="8 9" key="1">
    <citation type="journal article" date="2009" name="Appl. Environ. Microbiol.">
        <title>Three genomes from the phylum Acidobacteria provide insight into the lifestyles of these microorganisms in soils.</title>
        <authorList>
            <person name="Ward N.L."/>
            <person name="Challacombe J.F."/>
            <person name="Janssen P.H."/>
            <person name="Henrissat B."/>
            <person name="Coutinho P.M."/>
            <person name="Wu M."/>
            <person name="Xie G."/>
            <person name="Haft D.H."/>
            <person name="Sait M."/>
            <person name="Badger J."/>
            <person name="Barabote R.D."/>
            <person name="Bradley B."/>
            <person name="Brettin T.S."/>
            <person name="Brinkac L.M."/>
            <person name="Bruce D."/>
            <person name="Creasy T."/>
            <person name="Daugherty S.C."/>
            <person name="Davidsen T.M."/>
            <person name="DeBoy R.T."/>
            <person name="Detter J.C."/>
            <person name="Dodson R.J."/>
            <person name="Durkin A.S."/>
            <person name="Ganapathy A."/>
            <person name="Gwinn-Giglio M."/>
            <person name="Han C.S."/>
            <person name="Khouri H."/>
            <person name="Kiss H."/>
            <person name="Kothari S.P."/>
            <person name="Madupu R."/>
            <person name="Nelson K.E."/>
            <person name="Nelson W.C."/>
            <person name="Paulsen I."/>
            <person name="Penn K."/>
            <person name="Ren Q."/>
            <person name="Rosovitz M.J."/>
            <person name="Selengut J.D."/>
            <person name="Shrivastava S."/>
            <person name="Sullivan S.A."/>
            <person name="Tapia R."/>
            <person name="Thompson L.S."/>
            <person name="Watkins K.L."/>
            <person name="Yang Q."/>
            <person name="Yu C."/>
            <person name="Zafar N."/>
            <person name="Zhou L."/>
            <person name="Kuske C.R."/>
        </authorList>
    </citation>
    <scope>NUCLEOTIDE SEQUENCE [LARGE SCALE GENOMIC DNA]</scope>
    <source>
        <strain evidence="8 9">Ellin345</strain>
    </source>
</reference>
<evidence type="ECO:0000256" key="4">
    <source>
        <dbReference type="ARBA" id="ARBA00023004"/>
    </source>
</evidence>
<dbReference type="EnsemblBacteria" id="ABF39481">
    <property type="protein sequence ID" value="ABF39481"/>
    <property type="gene ID" value="Acid345_0476"/>
</dbReference>
<dbReference type="Pfam" id="PF13237">
    <property type="entry name" value="Fer4_10"/>
    <property type="match status" value="1"/>
</dbReference>
<keyword evidence="6" id="KW-1133">Transmembrane helix</keyword>
<feature type="domain" description="4Fe-4S ferredoxin-type" evidence="7">
    <location>
        <begin position="91"/>
        <end position="120"/>
    </location>
</feature>
<evidence type="ECO:0000256" key="6">
    <source>
        <dbReference type="SAM" id="Phobius"/>
    </source>
</evidence>
<keyword evidence="5" id="KW-0411">Iron-sulfur</keyword>
<protein>
    <submittedName>
        <fullName evidence="8">4Fe-4S ferredoxin, iron-sulfur binding protein</fullName>
    </submittedName>
</protein>
<dbReference type="SUPFAM" id="SSF54862">
    <property type="entry name" value="4Fe-4S ferredoxins"/>
    <property type="match status" value="1"/>
</dbReference>
<dbReference type="GO" id="GO:0016491">
    <property type="term" value="F:oxidoreductase activity"/>
    <property type="evidence" value="ECO:0007669"/>
    <property type="project" value="UniProtKB-KW"/>
</dbReference>
<dbReference type="InterPro" id="IPR050097">
    <property type="entry name" value="Ferredoxin-NADP_redctase_2"/>
</dbReference>
<evidence type="ECO:0000256" key="5">
    <source>
        <dbReference type="ARBA" id="ARBA00023014"/>
    </source>
</evidence>
<dbReference type="Gene3D" id="3.30.70.20">
    <property type="match status" value="2"/>
</dbReference>
<keyword evidence="9" id="KW-1185">Reference proteome</keyword>
<gene>
    <name evidence="8" type="ordered locus">Acid345_0476</name>
</gene>
<dbReference type="AlphaFoldDB" id="Q1IUG9"/>
<evidence type="ECO:0000256" key="1">
    <source>
        <dbReference type="ARBA" id="ARBA00022630"/>
    </source>
</evidence>
<dbReference type="PROSITE" id="PS00198">
    <property type="entry name" value="4FE4S_FER_1"/>
    <property type="match status" value="1"/>
</dbReference>
<dbReference type="GO" id="GO:0046872">
    <property type="term" value="F:metal ion binding"/>
    <property type="evidence" value="ECO:0007669"/>
    <property type="project" value="UniProtKB-KW"/>
</dbReference>
<dbReference type="Proteomes" id="UP000002432">
    <property type="component" value="Chromosome"/>
</dbReference>
<dbReference type="KEGG" id="aba:Acid345_0476"/>
<dbReference type="InterPro" id="IPR036188">
    <property type="entry name" value="FAD/NAD-bd_sf"/>
</dbReference>
<dbReference type="InterPro" id="IPR017900">
    <property type="entry name" value="4Fe4S_Fe_S_CS"/>
</dbReference>
<dbReference type="PRINTS" id="PR00368">
    <property type="entry name" value="FADPNR"/>
</dbReference>
<evidence type="ECO:0000256" key="3">
    <source>
        <dbReference type="ARBA" id="ARBA00023002"/>
    </source>
</evidence>
<dbReference type="PROSITE" id="PS51379">
    <property type="entry name" value="4FE4S_FER_2"/>
    <property type="match status" value="2"/>
</dbReference>
<dbReference type="OrthoDB" id="9803192at2"/>
<keyword evidence="4" id="KW-0408">Iron</keyword>
<keyword evidence="6" id="KW-0812">Transmembrane</keyword>
<keyword evidence="6" id="KW-0472">Membrane</keyword>
<evidence type="ECO:0000313" key="8">
    <source>
        <dbReference type="EMBL" id="ABF39481.1"/>
    </source>
</evidence>
<dbReference type="SUPFAM" id="SSF51905">
    <property type="entry name" value="FAD/NAD(P)-binding domain"/>
    <property type="match status" value="1"/>
</dbReference>